<dbReference type="PANTHER" id="PTHR46023">
    <property type="entry name" value="LIPASE CLASS 3 PROTEIN-LIKE"/>
    <property type="match status" value="1"/>
</dbReference>
<evidence type="ECO:0000313" key="3">
    <source>
        <dbReference type="EMBL" id="KAK9804646.1"/>
    </source>
</evidence>
<feature type="domain" description="Fungal lipase-type" evidence="2">
    <location>
        <begin position="236"/>
        <end position="359"/>
    </location>
</feature>
<dbReference type="InterPro" id="IPR029058">
    <property type="entry name" value="AB_hydrolase_fold"/>
</dbReference>
<sequence>MRLWHQTSATSVAVAARAAHAAVEGTAFPLTPKGFACLVLVHNAAVAYCVGPGKALGLVLQATVVCTVGRFALILLTTLPQMRGVEQEYMQSIYHWNPPGELGESGAWQVVKTLASIFSKTDDSMPGISDLDSIPFHELFVRLCYKFNDTENDPDIDSNPEGGTREGIDDAFIDTLALYLHFSDVIYEATSEEMLLAVLKEKGYALNFAKMSAEWGTEHTPAYFVATNTDKKELLVCIRGTGEVQDVLADITAFPVEFDGTGHQVHSGMLASALWLCKRIISLAKVAQKAGYRLTLAGHSLGAASAVMLAMLLKRRGIEDLYVYGIATPACMAKELALSCRDYVQSVAFRDDVVVRVSPHSLVKLHGELLTYDWESAFKERGQDNAMLKISAKLAKTVRALSSSWEPPDRSNAPPQAQEDSKDYSPYVPGKVLFLHRARKVLDATEAPELQAAMVDGTCPQLRCLHLTRFMVMDHLTTSYFTALSRPNPLEEWLERKEHEGEQEGKQGDGKSKRSESESEEQHAKAVAEDTGHIEGEDEKQGDDLV</sequence>
<dbReference type="InterPro" id="IPR002921">
    <property type="entry name" value="Fungal_lipase-type"/>
</dbReference>
<reference evidence="3 4" key="1">
    <citation type="journal article" date="2024" name="Nat. Commun.">
        <title>Phylogenomics reveals the evolutionary origins of lichenization in chlorophyte algae.</title>
        <authorList>
            <person name="Puginier C."/>
            <person name="Libourel C."/>
            <person name="Otte J."/>
            <person name="Skaloud P."/>
            <person name="Haon M."/>
            <person name="Grisel S."/>
            <person name="Petersen M."/>
            <person name="Berrin J.G."/>
            <person name="Delaux P.M."/>
            <person name="Dal Grande F."/>
            <person name="Keller J."/>
        </authorList>
    </citation>
    <scope>NUCLEOTIDE SEQUENCE [LARGE SCALE GENOMIC DNA]</scope>
    <source>
        <strain evidence="3 4">SAG 2036</strain>
    </source>
</reference>
<dbReference type="Proteomes" id="UP001465755">
    <property type="component" value="Unassembled WGS sequence"/>
</dbReference>
<protein>
    <recommendedName>
        <fullName evidence="2">Fungal lipase-type domain-containing protein</fullName>
    </recommendedName>
</protein>
<dbReference type="Pfam" id="PF01764">
    <property type="entry name" value="Lipase_3"/>
    <property type="match status" value="1"/>
</dbReference>
<feature type="region of interest" description="Disordered" evidence="1">
    <location>
        <begin position="495"/>
        <end position="546"/>
    </location>
</feature>
<dbReference type="GO" id="GO:0006629">
    <property type="term" value="P:lipid metabolic process"/>
    <property type="evidence" value="ECO:0007669"/>
    <property type="project" value="InterPro"/>
</dbReference>
<feature type="compositionally biased region" description="Acidic residues" evidence="1">
    <location>
        <begin position="536"/>
        <end position="546"/>
    </location>
</feature>
<evidence type="ECO:0000256" key="1">
    <source>
        <dbReference type="SAM" id="MobiDB-lite"/>
    </source>
</evidence>
<dbReference type="CDD" id="cd00519">
    <property type="entry name" value="Lipase_3"/>
    <property type="match status" value="1"/>
</dbReference>
<evidence type="ECO:0000259" key="2">
    <source>
        <dbReference type="Pfam" id="PF01764"/>
    </source>
</evidence>
<keyword evidence="4" id="KW-1185">Reference proteome</keyword>
<proteinExistence type="predicted"/>
<dbReference type="AlphaFoldDB" id="A0AAW1P8B5"/>
<comment type="caution">
    <text evidence="3">The sequence shown here is derived from an EMBL/GenBank/DDBJ whole genome shotgun (WGS) entry which is preliminary data.</text>
</comment>
<dbReference type="SUPFAM" id="SSF53474">
    <property type="entry name" value="alpha/beta-Hydrolases"/>
    <property type="match status" value="1"/>
</dbReference>
<gene>
    <name evidence="3" type="ORF">WJX73_004074</name>
</gene>
<name>A0AAW1P8B5_9CHLO</name>
<evidence type="ECO:0000313" key="4">
    <source>
        <dbReference type="Proteomes" id="UP001465755"/>
    </source>
</evidence>
<dbReference type="EMBL" id="JALJOQ010000048">
    <property type="protein sequence ID" value="KAK9804646.1"/>
    <property type="molecule type" value="Genomic_DNA"/>
</dbReference>
<feature type="compositionally biased region" description="Basic and acidic residues" evidence="1">
    <location>
        <begin position="495"/>
        <end position="535"/>
    </location>
</feature>
<dbReference type="PANTHER" id="PTHR46023:SF6">
    <property type="entry name" value="LIPASE CLASS 3 FAMILY PROTEIN"/>
    <property type="match status" value="1"/>
</dbReference>
<dbReference type="Gene3D" id="3.40.50.1820">
    <property type="entry name" value="alpha/beta hydrolase"/>
    <property type="match status" value="1"/>
</dbReference>
<organism evidence="3 4">
    <name type="scientific">Symbiochloris irregularis</name>
    <dbReference type="NCBI Taxonomy" id="706552"/>
    <lineage>
        <taxon>Eukaryota</taxon>
        <taxon>Viridiplantae</taxon>
        <taxon>Chlorophyta</taxon>
        <taxon>core chlorophytes</taxon>
        <taxon>Trebouxiophyceae</taxon>
        <taxon>Trebouxiales</taxon>
        <taxon>Trebouxiaceae</taxon>
        <taxon>Symbiochloris</taxon>
    </lineage>
</organism>
<feature type="region of interest" description="Disordered" evidence="1">
    <location>
        <begin position="403"/>
        <end position="424"/>
    </location>
</feature>
<accession>A0AAW1P8B5</accession>